<evidence type="ECO:0000313" key="1">
    <source>
        <dbReference type="EMBL" id="KAI7990071.1"/>
    </source>
</evidence>
<comment type="caution">
    <text evidence="1">The sequence shown here is derived from an EMBL/GenBank/DDBJ whole genome shotgun (WGS) entry which is preliminary data.</text>
</comment>
<keyword evidence="2" id="KW-1185">Reference proteome</keyword>
<dbReference type="Proteomes" id="UP001060215">
    <property type="component" value="Chromosome 14"/>
</dbReference>
<gene>
    <name evidence="1" type="ORF">LOK49_LG13G01025</name>
</gene>
<name>A0ACC0FMQ9_9ERIC</name>
<evidence type="ECO:0000313" key="2">
    <source>
        <dbReference type="Proteomes" id="UP001060215"/>
    </source>
</evidence>
<dbReference type="EMBL" id="CM045771">
    <property type="protein sequence ID" value="KAI7990071.1"/>
    <property type="molecule type" value="Genomic_DNA"/>
</dbReference>
<protein>
    <submittedName>
        <fullName evidence="1">Uncharacterized protein</fullName>
    </submittedName>
</protein>
<proteinExistence type="predicted"/>
<reference evidence="1 2" key="1">
    <citation type="journal article" date="2022" name="Plant J.">
        <title>Chromosome-level genome of Camellia lanceoleosa provides a valuable resource for understanding genome evolution and self-incompatibility.</title>
        <authorList>
            <person name="Gong W."/>
            <person name="Xiao S."/>
            <person name="Wang L."/>
            <person name="Liao Z."/>
            <person name="Chang Y."/>
            <person name="Mo W."/>
            <person name="Hu G."/>
            <person name="Li W."/>
            <person name="Zhao G."/>
            <person name="Zhu H."/>
            <person name="Hu X."/>
            <person name="Ji K."/>
            <person name="Xiang X."/>
            <person name="Song Q."/>
            <person name="Yuan D."/>
            <person name="Jin S."/>
            <person name="Zhang L."/>
        </authorList>
    </citation>
    <scope>NUCLEOTIDE SEQUENCE [LARGE SCALE GENOMIC DNA]</scope>
    <source>
        <strain evidence="1">SQ_2022a</strain>
    </source>
</reference>
<sequence length="194" mass="22373">MFQAQGLRRCVEEILFYYTYPRLDMEVSKHMNHLLKAPFCIHPKTGGVEQSNSSPFSTMGSVLSKIVSIHLRPFHLYPCEKDIHWDRTSNGKSITYFRSSFLQPLLRSCKEIESSHSAKLRESTNSLNWVIALQKSFSFSALYIDFAKWLRYCLYMLNQSSNEMKCLIVLEASTSKLEEMCSVVPCPVRLRVAA</sequence>
<organism evidence="1 2">
    <name type="scientific">Camellia lanceoleosa</name>
    <dbReference type="NCBI Taxonomy" id="1840588"/>
    <lineage>
        <taxon>Eukaryota</taxon>
        <taxon>Viridiplantae</taxon>
        <taxon>Streptophyta</taxon>
        <taxon>Embryophyta</taxon>
        <taxon>Tracheophyta</taxon>
        <taxon>Spermatophyta</taxon>
        <taxon>Magnoliopsida</taxon>
        <taxon>eudicotyledons</taxon>
        <taxon>Gunneridae</taxon>
        <taxon>Pentapetalae</taxon>
        <taxon>asterids</taxon>
        <taxon>Ericales</taxon>
        <taxon>Theaceae</taxon>
        <taxon>Camellia</taxon>
    </lineage>
</organism>
<accession>A0ACC0FMQ9</accession>